<dbReference type="InterPro" id="IPR026992">
    <property type="entry name" value="DIOX_N"/>
</dbReference>
<dbReference type="PANTHER" id="PTHR10209">
    <property type="entry name" value="OXIDOREDUCTASE, 2OG-FE II OXYGENASE FAMILY PROTEIN"/>
    <property type="match status" value="1"/>
</dbReference>
<keyword evidence="1" id="KW-0479">Metal-binding</keyword>
<evidence type="ECO:0000313" key="6">
    <source>
        <dbReference type="Proteomes" id="UP000237105"/>
    </source>
</evidence>
<dbReference type="GO" id="GO:0051213">
    <property type="term" value="F:dioxygenase activity"/>
    <property type="evidence" value="ECO:0007669"/>
    <property type="project" value="UniProtKB-KW"/>
</dbReference>
<evidence type="ECO:0000256" key="3">
    <source>
        <dbReference type="ARBA" id="ARBA00023004"/>
    </source>
</evidence>
<dbReference type="EMBL" id="JXTB01000737">
    <property type="protein sequence ID" value="PON33340.1"/>
    <property type="molecule type" value="Genomic_DNA"/>
</dbReference>
<dbReference type="AlphaFoldDB" id="A0A2P5A9W1"/>
<comment type="caution">
    <text evidence="5">The sequence shown here is derived from an EMBL/GenBank/DDBJ whole genome shotgun (WGS) entry which is preliminary data.</text>
</comment>
<dbReference type="PANTHER" id="PTHR10209:SF859">
    <property type="entry name" value="OS03G0690500 PROTEIN"/>
    <property type="match status" value="1"/>
</dbReference>
<accession>A0A2P5A9W1</accession>
<dbReference type="OrthoDB" id="1194397at2759"/>
<protein>
    <submittedName>
        <fullName evidence="5">Non-heme dioxygenase N-terminal domain containing protein</fullName>
    </submittedName>
</protein>
<dbReference type="SUPFAM" id="SSF51197">
    <property type="entry name" value="Clavaminate synthase-like"/>
    <property type="match status" value="1"/>
</dbReference>
<dbReference type="Gene3D" id="2.60.120.330">
    <property type="entry name" value="B-lactam Antibiotic, Isopenicillin N Synthase, Chain"/>
    <property type="match status" value="1"/>
</dbReference>
<dbReference type="Pfam" id="PF14226">
    <property type="entry name" value="DIOX_N"/>
    <property type="match status" value="1"/>
</dbReference>
<dbReference type="InterPro" id="IPR027443">
    <property type="entry name" value="IPNS-like_sf"/>
</dbReference>
<gene>
    <name evidence="5" type="ORF">PanWU01x14_353690</name>
</gene>
<evidence type="ECO:0000256" key="1">
    <source>
        <dbReference type="ARBA" id="ARBA00022723"/>
    </source>
</evidence>
<feature type="domain" description="Non-haem dioxygenase N-terminal" evidence="4">
    <location>
        <begin position="73"/>
        <end position="136"/>
    </location>
</feature>
<dbReference type="Proteomes" id="UP000237105">
    <property type="component" value="Unassembled WGS sequence"/>
</dbReference>
<evidence type="ECO:0000313" key="5">
    <source>
        <dbReference type="EMBL" id="PON33340.1"/>
    </source>
</evidence>
<sequence>MATNCTDHGAALPTTINSEYDSLSKLKAFEESKTGLKGLVDAGITEIPRIFHHPISVTYIENSSVSGETQLSIPVIDLKGLNNSEEERREIVEKVGEALGTCGFFQIVNHGIPESSLEEMMDRIRRFNEQDSEVKKIFIPETTPRQ</sequence>
<keyword evidence="2" id="KW-0560">Oxidoreductase</keyword>
<reference evidence="6" key="1">
    <citation type="submission" date="2016-06" db="EMBL/GenBank/DDBJ databases">
        <title>Parallel loss of symbiosis genes in relatives of nitrogen-fixing non-legume Parasponia.</title>
        <authorList>
            <person name="Van Velzen R."/>
            <person name="Holmer R."/>
            <person name="Bu F."/>
            <person name="Rutten L."/>
            <person name="Van Zeijl A."/>
            <person name="Liu W."/>
            <person name="Santuari L."/>
            <person name="Cao Q."/>
            <person name="Sharma T."/>
            <person name="Shen D."/>
            <person name="Roswanjaya Y."/>
            <person name="Wardhani T."/>
            <person name="Kalhor M.S."/>
            <person name="Jansen J."/>
            <person name="Van den Hoogen J."/>
            <person name="Gungor B."/>
            <person name="Hartog M."/>
            <person name="Hontelez J."/>
            <person name="Verver J."/>
            <person name="Yang W.-C."/>
            <person name="Schijlen E."/>
            <person name="Repin R."/>
            <person name="Schilthuizen M."/>
            <person name="Schranz E."/>
            <person name="Heidstra R."/>
            <person name="Miyata K."/>
            <person name="Fedorova E."/>
            <person name="Kohlen W."/>
            <person name="Bisseling T."/>
            <person name="Smit S."/>
            <person name="Geurts R."/>
        </authorList>
    </citation>
    <scope>NUCLEOTIDE SEQUENCE [LARGE SCALE GENOMIC DNA]</scope>
    <source>
        <strain evidence="6">cv. WU1-14</strain>
    </source>
</reference>
<keyword evidence="5" id="KW-0223">Dioxygenase</keyword>
<evidence type="ECO:0000256" key="2">
    <source>
        <dbReference type="ARBA" id="ARBA00023002"/>
    </source>
</evidence>
<dbReference type="GO" id="GO:0046872">
    <property type="term" value="F:metal ion binding"/>
    <property type="evidence" value="ECO:0007669"/>
    <property type="project" value="UniProtKB-KW"/>
</dbReference>
<organism evidence="5 6">
    <name type="scientific">Parasponia andersonii</name>
    <name type="common">Sponia andersonii</name>
    <dbReference type="NCBI Taxonomy" id="3476"/>
    <lineage>
        <taxon>Eukaryota</taxon>
        <taxon>Viridiplantae</taxon>
        <taxon>Streptophyta</taxon>
        <taxon>Embryophyta</taxon>
        <taxon>Tracheophyta</taxon>
        <taxon>Spermatophyta</taxon>
        <taxon>Magnoliopsida</taxon>
        <taxon>eudicotyledons</taxon>
        <taxon>Gunneridae</taxon>
        <taxon>Pentapetalae</taxon>
        <taxon>rosids</taxon>
        <taxon>fabids</taxon>
        <taxon>Rosales</taxon>
        <taxon>Cannabaceae</taxon>
        <taxon>Parasponia</taxon>
    </lineage>
</organism>
<evidence type="ECO:0000259" key="4">
    <source>
        <dbReference type="Pfam" id="PF14226"/>
    </source>
</evidence>
<keyword evidence="3" id="KW-0408">Iron</keyword>
<name>A0A2P5A9W1_PARAD</name>
<keyword evidence="6" id="KW-1185">Reference proteome</keyword>
<proteinExistence type="predicted"/>